<reference evidence="2 3" key="1">
    <citation type="submission" date="2018-08" db="EMBL/GenBank/DDBJ databases">
        <title>The reduced genetic potential of extracellular carbohydrate catabolism in Euzebyella marina RN62, a Flavobacteriia bacterium isolated from the hadal water.</title>
        <authorList>
            <person name="Xue C."/>
        </authorList>
    </citation>
    <scope>NUCLEOTIDE SEQUENCE [LARGE SCALE GENOMIC DNA]</scope>
    <source>
        <strain evidence="2 3">RN62</strain>
    </source>
</reference>
<evidence type="ECO:0000313" key="3">
    <source>
        <dbReference type="Proteomes" id="UP000276309"/>
    </source>
</evidence>
<keyword evidence="3" id="KW-1185">Reference proteome</keyword>
<proteinExistence type="predicted"/>
<feature type="transmembrane region" description="Helical" evidence="1">
    <location>
        <begin position="12"/>
        <end position="36"/>
    </location>
</feature>
<feature type="transmembrane region" description="Helical" evidence="1">
    <location>
        <begin position="204"/>
        <end position="228"/>
    </location>
</feature>
<keyword evidence="1" id="KW-0812">Transmembrane</keyword>
<feature type="transmembrane region" description="Helical" evidence="1">
    <location>
        <begin position="486"/>
        <end position="506"/>
    </location>
</feature>
<keyword evidence="1" id="KW-1133">Transmembrane helix</keyword>
<evidence type="ECO:0000256" key="1">
    <source>
        <dbReference type="SAM" id="Phobius"/>
    </source>
</evidence>
<dbReference type="OrthoDB" id="6307929at2"/>
<name>A0A3G2L9E9_9FLAO</name>
<feature type="transmembrane region" description="Helical" evidence="1">
    <location>
        <begin position="147"/>
        <end position="168"/>
    </location>
</feature>
<dbReference type="EMBL" id="CP032050">
    <property type="protein sequence ID" value="AYN68886.1"/>
    <property type="molecule type" value="Genomic_DNA"/>
</dbReference>
<dbReference type="InterPro" id="IPR005625">
    <property type="entry name" value="PepSY-ass_TM"/>
</dbReference>
<feature type="transmembrane region" description="Helical" evidence="1">
    <location>
        <begin position="353"/>
        <end position="375"/>
    </location>
</feature>
<dbReference type="PANTHER" id="PTHR34219">
    <property type="entry name" value="IRON-REGULATED INNER MEMBRANE PROTEIN-RELATED"/>
    <property type="match status" value="1"/>
</dbReference>
<sequence length="519" mass="60280">MKRRIYNIMFHTHTVSGIVISVALYVIFFAGSFSFFRDEIANWERGEHVEVLDQLPGDIDSYISHIKEDHNLQGREISLSHYYNERNLNVYVSASKDSALNKKEETASFYLDTKNLEHSTYQENYGLGEFLYRLHFLDQIPYPYGRYLSGFVALFFLFAIFTGIYVHWDKIISNFYVFRPWAKLKTLWTDTHTALGLIGFPFQFVYAVTGAFFLLKGILILPTVMTLYGGDQNALFEDLEYSHPEFEYTYKPLNGTPSINQLIDQTLADWPNYNLSEVHIFNYGDANMHVALSGQLDYKDKFSGYGYRIYRLEDEKIVDERIPKENNRYLDGVKNVLFRLHLSNYGGFGLRLVSFWLGIVSCIVILSGIMIWLVARDKKHIPEKRRKFNAAVANIYMAICLSMLPVTAFTFIVVKIYGADKGPIFKSYFLSWLVLTCFFIFRKNIAYTNKWCLASGGILSLFIPLTNGLMSGYWPWVSYAKGYHEILIVDLLFFTIGLLSLWVFFFKLDSKENQRESLT</sequence>
<dbReference type="Pfam" id="PF03929">
    <property type="entry name" value="PepSY_TM"/>
    <property type="match status" value="1"/>
</dbReference>
<feature type="transmembrane region" description="Helical" evidence="1">
    <location>
        <begin position="395"/>
        <end position="418"/>
    </location>
</feature>
<gene>
    <name evidence="2" type="ORF">D1013_16620</name>
</gene>
<dbReference type="PANTHER" id="PTHR34219:SF3">
    <property type="entry name" value="BLL7967 PROTEIN"/>
    <property type="match status" value="1"/>
</dbReference>
<accession>A0A3G2L9E9</accession>
<feature type="transmembrane region" description="Helical" evidence="1">
    <location>
        <begin position="424"/>
        <end position="441"/>
    </location>
</feature>
<keyword evidence="1" id="KW-0472">Membrane</keyword>
<protein>
    <submittedName>
        <fullName evidence="2">PepSY domain-containing protein</fullName>
    </submittedName>
</protein>
<dbReference type="Proteomes" id="UP000276309">
    <property type="component" value="Chromosome"/>
</dbReference>
<dbReference type="RefSeq" id="WP_121849897.1">
    <property type="nucleotide sequence ID" value="NZ_CP032050.1"/>
</dbReference>
<dbReference type="AlphaFoldDB" id="A0A3G2L9E9"/>
<organism evidence="2 3">
    <name type="scientific">Euzebyella marina</name>
    <dbReference type="NCBI Taxonomy" id="1761453"/>
    <lineage>
        <taxon>Bacteria</taxon>
        <taxon>Pseudomonadati</taxon>
        <taxon>Bacteroidota</taxon>
        <taxon>Flavobacteriia</taxon>
        <taxon>Flavobacteriales</taxon>
        <taxon>Flavobacteriaceae</taxon>
        <taxon>Euzebyella</taxon>
    </lineage>
</organism>
<evidence type="ECO:0000313" key="2">
    <source>
        <dbReference type="EMBL" id="AYN68886.1"/>
    </source>
</evidence>
<dbReference type="KEGG" id="emar:D1013_16620"/>
<feature type="transmembrane region" description="Helical" evidence="1">
    <location>
        <begin position="453"/>
        <end position="474"/>
    </location>
</feature>